<dbReference type="EMBL" id="BQNB010010169">
    <property type="protein sequence ID" value="GJS73649.1"/>
    <property type="molecule type" value="Genomic_DNA"/>
</dbReference>
<organism evidence="1 2">
    <name type="scientific">Tanacetum coccineum</name>
    <dbReference type="NCBI Taxonomy" id="301880"/>
    <lineage>
        <taxon>Eukaryota</taxon>
        <taxon>Viridiplantae</taxon>
        <taxon>Streptophyta</taxon>
        <taxon>Embryophyta</taxon>
        <taxon>Tracheophyta</taxon>
        <taxon>Spermatophyta</taxon>
        <taxon>Magnoliopsida</taxon>
        <taxon>eudicotyledons</taxon>
        <taxon>Gunneridae</taxon>
        <taxon>Pentapetalae</taxon>
        <taxon>asterids</taxon>
        <taxon>campanulids</taxon>
        <taxon>Asterales</taxon>
        <taxon>Asteraceae</taxon>
        <taxon>Asteroideae</taxon>
        <taxon>Anthemideae</taxon>
        <taxon>Anthemidinae</taxon>
        <taxon>Tanacetum</taxon>
    </lineage>
</organism>
<dbReference type="Proteomes" id="UP001151760">
    <property type="component" value="Unassembled WGS sequence"/>
</dbReference>
<comment type="caution">
    <text evidence="1">The sequence shown here is derived from an EMBL/GenBank/DDBJ whole genome shotgun (WGS) entry which is preliminary data.</text>
</comment>
<reference evidence="1" key="1">
    <citation type="journal article" date="2022" name="Int. J. Mol. Sci.">
        <title>Draft Genome of Tanacetum Coccineum: Genomic Comparison of Closely Related Tanacetum-Family Plants.</title>
        <authorList>
            <person name="Yamashiro T."/>
            <person name="Shiraishi A."/>
            <person name="Nakayama K."/>
            <person name="Satake H."/>
        </authorList>
    </citation>
    <scope>NUCLEOTIDE SEQUENCE</scope>
</reference>
<name>A0ABQ4Y7I3_9ASTR</name>
<evidence type="ECO:0000313" key="2">
    <source>
        <dbReference type="Proteomes" id="UP001151760"/>
    </source>
</evidence>
<gene>
    <name evidence="1" type="ORF">Tco_0706490</name>
</gene>
<sequence length="101" mass="11327">MMAVAWQGCRGTAAGGEGNNGVDVEVWSRHGSGVEWWWCYGDSSGGCHGGRRRDGDAWRKYFWYLQKRFRLGWPDGFGGWQVVADGEAVVVAGRIWGEERE</sequence>
<reference evidence="1" key="2">
    <citation type="submission" date="2022-01" db="EMBL/GenBank/DDBJ databases">
        <authorList>
            <person name="Yamashiro T."/>
            <person name="Shiraishi A."/>
            <person name="Satake H."/>
            <person name="Nakayama K."/>
        </authorList>
    </citation>
    <scope>NUCLEOTIDE SEQUENCE</scope>
</reference>
<evidence type="ECO:0000313" key="1">
    <source>
        <dbReference type="EMBL" id="GJS73649.1"/>
    </source>
</evidence>
<protein>
    <submittedName>
        <fullName evidence="1">Uncharacterized protein</fullName>
    </submittedName>
</protein>
<keyword evidence="2" id="KW-1185">Reference proteome</keyword>
<proteinExistence type="predicted"/>
<accession>A0ABQ4Y7I3</accession>